<feature type="region of interest" description="Disordered" evidence="1">
    <location>
        <begin position="318"/>
        <end position="373"/>
    </location>
</feature>
<evidence type="ECO:0000313" key="3">
    <source>
        <dbReference type="Proteomes" id="UP000324585"/>
    </source>
</evidence>
<comment type="caution">
    <text evidence="2">The sequence shown here is derived from an EMBL/GenBank/DDBJ whole genome shotgun (WGS) entry which is preliminary data.</text>
</comment>
<feature type="region of interest" description="Disordered" evidence="1">
    <location>
        <begin position="51"/>
        <end position="90"/>
    </location>
</feature>
<protein>
    <submittedName>
        <fullName evidence="2">Uncharacterized protein</fullName>
    </submittedName>
</protein>
<feature type="compositionally biased region" description="Basic residues" evidence="1">
    <location>
        <begin position="71"/>
        <end position="80"/>
    </location>
</feature>
<keyword evidence="3" id="KW-1185">Reference proteome</keyword>
<dbReference type="Proteomes" id="UP000324585">
    <property type="component" value="Unassembled WGS sequence"/>
</dbReference>
<feature type="compositionally biased region" description="Basic and acidic residues" evidence="1">
    <location>
        <begin position="327"/>
        <end position="338"/>
    </location>
</feature>
<evidence type="ECO:0000313" key="2">
    <source>
        <dbReference type="EMBL" id="KAA8499332.1"/>
    </source>
</evidence>
<proteinExistence type="predicted"/>
<gene>
    <name evidence="2" type="ORF">FVE85_6917</name>
</gene>
<dbReference type="AlphaFoldDB" id="A0A5J4Z8F7"/>
<dbReference type="EMBL" id="VRMN01000001">
    <property type="protein sequence ID" value="KAA8499332.1"/>
    <property type="molecule type" value="Genomic_DNA"/>
</dbReference>
<name>A0A5J4Z8F7_PORPP</name>
<evidence type="ECO:0000256" key="1">
    <source>
        <dbReference type="SAM" id="MobiDB-lite"/>
    </source>
</evidence>
<accession>A0A5J4Z8F7</accession>
<organism evidence="2 3">
    <name type="scientific">Porphyridium purpureum</name>
    <name type="common">Red alga</name>
    <name type="synonym">Porphyridium cruentum</name>
    <dbReference type="NCBI Taxonomy" id="35688"/>
    <lineage>
        <taxon>Eukaryota</taxon>
        <taxon>Rhodophyta</taxon>
        <taxon>Bangiophyceae</taxon>
        <taxon>Porphyridiales</taxon>
        <taxon>Porphyridiaceae</taxon>
        <taxon>Porphyridium</taxon>
    </lineage>
</organism>
<reference evidence="3" key="1">
    <citation type="journal article" date="2019" name="Nat. Commun.">
        <title>Expansion of phycobilisome linker gene families in mesophilic red algae.</title>
        <authorList>
            <person name="Lee J."/>
            <person name="Kim D."/>
            <person name="Bhattacharya D."/>
            <person name="Yoon H.S."/>
        </authorList>
    </citation>
    <scope>NUCLEOTIDE SEQUENCE [LARGE SCALE GENOMIC DNA]</scope>
    <source>
        <strain evidence="3">CCMP 1328</strain>
    </source>
</reference>
<sequence length="433" mass="45617">MLRGVLSRAVCIARHGLHGEQVGWLGAGRRGLHGASRLCVAGRDGSHACVNESTDDEVDEKEGAGGAKKASAARKRRKKPPPAQSRADSVLPGVAAAAAPAAASPAAAPASSIKAALAALEAMMEAEMEAMKMSHLARLQKLSGHAPASRALSKPATVSTIPYAPAMLVGEAHVMGDFPTPPAALRGESVAHEAASHGVLATPGQAAASEAQRASAALRMEFMQREHHQKRMREFTLSQSLLSDDALPEYASGYMWIGRLGTHGPDGATVQMEEEIYQALCIPSAATHHELDEQGEDLPQNDRGSAEIRDELRDRLERVEAPSADPAPRRTVTERNEQSNRAQRGHREVLAPSVARRKHAPVRDPAARRGGAHAAETAALAACDSAPAAVARPAAREGAAQGVGARCEAEEILLAEAQGQEHSELRRRTAAHL</sequence>